<evidence type="ECO:0000256" key="1">
    <source>
        <dbReference type="ARBA" id="ARBA00022574"/>
    </source>
</evidence>
<dbReference type="HOGENOM" id="CLU_000288_57_13_1"/>
<dbReference type="CDD" id="cd00200">
    <property type="entry name" value="WD40"/>
    <property type="match status" value="1"/>
</dbReference>
<dbReference type="InParanoid" id="A0CPZ4"/>
<dbReference type="KEGG" id="ptm:GSPATT00038818001"/>
<organism evidence="4 5">
    <name type="scientific">Paramecium tetraurelia</name>
    <dbReference type="NCBI Taxonomy" id="5888"/>
    <lineage>
        <taxon>Eukaryota</taxon>
        <taxon>Sar</taxon>
        <taxon>Alveolata</taxon>
        <taxon>Ciliophora</taxon>
        <taxon>Intramacronucleata</taxon>
        <taxon>Oligohymenophorea</taxon>
        <taxon>Peniculida</taxon>
        <taxon>Parameciidae</taxon>
        <taxon>Paramecium</taxon>
    </lineage>
</organism>
<dbReference type="InterPro" id="IPR001646">
    <property type="entry name" value="5peptide_repeat"/>
</dbReference>
<sequence>MDCKIDNNENLSEVLAKVKDFDTEIYPILIEMFRREKITDTFKHLNNQKLAQLGIKNTDYLIKILQIIIELDFNKKNQSNEDQAQIRKELIKKIGEERQIIEFLKFLVRLTAVDEKFIQCGSNILNLLVEMKVDLRDENFENIRIRDTSLVGGNFVRCNFNGSEFDNINISGINLNQAQLLNCIWKNIKIHELNKLDGHSQGVNLVCFSPDGKSLASCSDDNSIILWDIKTGKMKQIVKGKGVVKSLCLSPNNTTLAFSRKQCVYLWNLKTRKQKAKLDGHLDEIRSVCFSQDGTTLASSSYDKSIRLWDVKIKQQKAKLDGHSNRVYSVNFSPDGTTLASGSLDKSILLWDVKTGQQKAKLDGHQDYVLSVNFSPDGTTLASGNYDKSILLWDVKTGQQKAKLDGHSYSVQQVCFSPDGSTLASGSADKSIRLWDVKSKQQILSSNFNYRNILAQFQPQILSNKIHPESAAFYITILRISQNPNLEAQGTLILKGQFINYQGVDLKSFFKSKGSLIFQDQFEQKYN</sequence>
<dbReference type="SMART" id="SM00320">
    <property type="entry name" value="WD40"/>
    <property type="match status" value="6"/>
</dbReference>
<dbReference type="SUPFAM" id="SSF50978">
    <property type="entry name" value="WD40 repeat-like"/>
    <property type="match status" value="1"/>
</dbReference>
<reference evidence="4 5" key="1">
    <citation type="journal article" date="2006" name="Nature">
        <title>Global trends of whole-genome duplications revealed by the ciliate Paramecium tetraurelia.</title>
        <authorList>
            <consortium name="Genoscope"/>
            <person name="Aury J.-M."/>
            <person name="Jaillon O."/>
            <person name="Duret L."/>
            <person name="Noel B."/>
            <person name="Jubin C."/>
            <person name="Porcel B.M."/>
            <person name="Segurens B."/>
            <person name="Daubin V."/>
            <person name="Anthouard V."/>
            <person name="Aiach N."/>
            <person name="Arnaiz O."/>
            <person name="Billaut A."/>
            <person name="Beisson J."/>
            <person name="Blanc I."/>
            <person name="Bouhouche K."/>
            <person name="Camara F."/>
            <person name="Duharcourt S."/>
            <person name="Guigo R."/>
            <person name="Gogendeau D."/>
            <person name="Katinka M."/>
            <person name="Keller A.-M."/>
            <person name="Kissmehl R."/>
            <person name="Klotz C."/>
            <person name="Koll F."/>
            <person name="Le Moue A."/>
            <person name="Lepere C."/>
            <person name="Malinsky S."/>
            <person name="Nowacki M."/>
            <person name="Nowak J.K."/>
            <person name="Plattner H."/>
            <person name="Poulain J."/>
            <person name="Ruiz F."/>
            <person name="Serrano V."/>
            <person name="Zagulski M."/>
            <person name="Dessen P."/>
            <person name="Betermier M."/>
            <person name="Weissenbach J."/>
            <person name="Scarpelli C."/>
            <person name="Schachter V."/>
            <person name="Sperling L."/>
            <person name="Meyer E."/>
            <person name="Cohen J."/>
            <person name="Wincker P."/>
        </authorList>
    </citation>
    <scope>NUCLEOTIDE SEQUENCE [LARGE SCALE GENOMIC DNA]</scope>
    <source>
        <strain evidence="4 5">Stock d4-2</strain>
    </source>
</reference>
<dbReference type="RefSeq" id="XP_001440258.1">
    <property type="nucleotide sequence ID" value="XM_001440221.2"/>
</dbReference>
<proteinExistence type="predicted"/>
<dbReference type="Pfam" id="PF00805">
    <property type="entry name" value="Pentapeptide"/>
    <property type="match status" value="1"/>
</dbReference>
<keyword evidence="5" id="KW-1185">Reference proteome</keyword>
<gene>
    <name evidence="4" type="ORF">GSPATT00038818001</name>
</gene>
<dbReference type="OrthoDB" id="309573at2759"/>
<keyword evidence="1 3" id="KW-0853">WD repeat</keyword>
<dbReference type="EMBL" id="CT868135">
    <property type="protein sequence ID" value="CAK72861.1"/>
    <property type="molecule type" value="Genomic_DNA"/>
</dbReference>
<dbReference type="STRING" id="5888.A0CPZ4"/>
<dbReference type="PROSITE" id="PS00678">
    <property type="entry name" value="WD_REPEATS_1"/>
    <property type="match status" value="5"/>
</dbReference>
<dbReference type="PANTHER" id="PTHR45333:SF1">
    <property type="entry name" value="CHROMOSOME UNDETERMINED SCAFFOLD_625, WHOLE GENOME SHOTGUN SEQUENCE"/>
    <property type="match status" value="1"/>
</dbReference>
<feature type="repeat" description="WD" evidence="3">
    <location>
        <begin position="320"/>
        <end position="361"/>
    </location>
</feature>
<name>A0CPZ4_PARTE</name>
<dbReference type="Proteomes" id="UP000000600">
    <property type="component" value="Unassembled WGS sequence"/>
</dbReference>
<feature type="repeat" description="WD" evidence="3">
    <location>
        <begin position="404"/>
        <end position="445"/>
    </location>
</feature>
<dbReference type="GeneID" id="5026044"/>
<dbReference type="InterPro" id="IPR020472">
    <property type="entry name" value="WD40_PAC1"/>
</dbReference>
<dbReference type="Pfam" id="PF00400">
    <property type="entry name" value="WD40"/>
    <property type="match status" value="5"/>
</dbReference>
<dbReference type="FunFam" id="2.160.20.80:FF:000011">
    <property type="entry name" value="Uncharacterized protein"/>
    <property type="match status" value="1"/>
</dbReference>
<dbReference type="OMA" id="HYVKTIC"/>
<dbReference type="InterPro" id="IPR001680">
    <property type="entry name" value="WD40_rpt"/>
</dbReference>
<dbReference type="eggNOG" id="KOG0266">
    <property type="taxonomic scope" value="Eukaryota"/>
</dbReference>
<accession>A0CPZ4</accession>
<dbReference type="PRINTS" id="PR00320">
    <property type="entry name" value="GPROTEINBRPT"/>
</dbReference>
<evidence type="ECO:0000313" key="5">
    <source>
        <dbReference type="Proteomes" id="UP000000600"/>
    </source>
</evidence>
<evidence type="ECO:0000256" key="3">
    <source>
        <dbReference type="PROSITE-ProRule" id="PRU00221"/>
    </source>
</evidence>
<protein>
    <submittedName>
        <fullName evidence="4">Uncharacterized protein</fullName>
    </submittedName>
</protein>
<dbReference type="InterPro" id="IPR019775">
    <property type="entry name" value="WD40_repeat_CS"/>
</dbReference>
<evidence type="ECO:0000256" key="2">
    <source>
        <dbReference type="ARBA" id="ARBA00022737"/>
    </source>
</evidence>
<dbReference type="SUPFAM" id="SSF141571">
    <property type="entry name" value="Pentapeptide repeat-like"/>
    <property type="match status" value="1"/>
</dbReference>
<dbReference type="PROSITE" id="PS50082">
    <property type="entry name" value="WD_REPEATS_2"/>
    <property type="match status" value="5"/>
</dbReference>
<dbReference type="InterPro" id="IPR036322">
    <property type="entry name" value="WD40_repeat_dom_sf"/>
</dbReference>
<dbReference type="PANTHER" id="PTHR45333">
    <property type="entry name" value="MEMBRANE PROTEIN-RELATED"/>
    <property type="match status" value="1"/>
</dbReference>
<dbReference type="PROSITE" id="PS50294">
    <property type="entry name" value="WD_REPEATS_REGION"/>
    <property type="match status" value="5"/>
</dbReference>
<feature type="repeat" description="WD" evidence="3">
    <location>
        <begin position="362"/>
        <end position="403"/>
    </location>
</feature>
<keyword evidence="2" id="KW-0677">Repeat</keyword>
<dbReference type="InterPro" id="IPR015943">
    <property type="entry name" value="WD40/YVTN_repeat-like_dom_sf"/>
</dbReference>
<feature type="repeat" description="WD" evidence="3">
    <location>
        <begin position="278"/>
        <end position="319"/>
    </location>
</feature>
<dbReference type="AlphaFoldDB" id="A0CPZ4"/>
<evidence type="ECO:0000313" key="4">
    <source>
        <dbReference type="EMBL" id="CAK72861.1"/>
    </source>
</evidence>
<dbReference type="Gene3D" id="2.130.10.10">
    <property type="entry name" value="YVTN repeat-like/Quinoprotein amine dehydrogenase"/>
    <property type="match status" value="2"/>
</dbReference>
<feature type="repeat" description="WD" evidence="3">
    <location>
        <begin position="196"/>
        <end position="237"/>
    </location>
</feature>